<dbReference type="Pfam" id="PF06301">
    <property type="entry name" value="Lambda_Kil"/>
    <property type="match status" value="1"/>
</dbReference>
<proteinExistence type="predicted"/>
<dbReference type="GO" id="GO:0051301">
    <property type="term" value="P:cell division"/>
    <property type="evidence" value="ECO:0007669"/>
    <property type="project" value="UniProtKB-KW"/>
</dbReference>
<keyword evidence="1" id="KW-0131">Cell cycle</keyword>
<gene>
    <name evidence="1" type="ORF">DRT62_22075</name>
</gene>
<comment type="caution">
    <text evidence="1">The sequence shown here is derived from an EMBL/GenBank/DDBJ whole genome shotgun (WGS) entry which is preliminary data.</text>
</comment>
<name>A0A5U9IBJ9_SALET</name>
<dbReference type="EMBL" id="AAGUVH010000045">
    <property type="protein sequence ID" value="EBS2302372.1"/>
    <property type="molecule type" value="Genomic_DNA"/>
</dbReference>
<sequence length="37" mass="4423">MDKTLMDIQSKFAIAVCLGDKIMYREAVEAYREWRLK</sequence>
<reference evidence="1" key="1">
    <citation type="submission" date="2018-07" db="EMBL/GenBank/DDBJ databases">
        <authorList>
            <person name="Ashton P.M."/>
            <person name="Dallman T."/>
            <person name="Nair S."/>
            <person name="De Pinna E."/>
            <person name="Peters T."/>
            <person name="Grant K."/>
        </authorList>
    </citation>
    <scope>NUCLEOTIDE SEQUENCE</scope>
    <source>
        <strain evidence="1">152466</strain>
    </source>
</reference>
<organism evidence="1">
    <name type="scientific">Salmonella enterica subsp. enterica serovar Saintpaul</name>
    <dbReference type="NCBI Taxonomy" id="90105"/>
    <lineage>
        <taxon>Bacteria</taxon>
        <taxon>Pseudomonadati</taxon>
        <taxon>Pseudomonadota</taxon>
        <taxon>Gammaproteobacteria</taxon>
        <taxon>Enterobacterales</taxon>
        <taxon>Enterobacteriaceae</taxon>
        <taxon>Salmonella</taxon>
    </lineage>
</organism>
<evidence type="ECO:0000313" key="1">
    <source>
        <dbReference type="EMBL" id="EBS2302372.1"/>
    </source>
</evidence>
<dbReference type="AlphaFoldDB" id="A0A5U9IBJ9"/>
<keyword evidence="1" id="KW-0132">Cell division</keyword>
<dbReference type="InterPro" id="IPR010444">
    <property type="entry name" value="Phage_lambda_Kil"/>
</dbReference>
<accession>A0A5U9IBJ9</accession>
<protein>
    <submittedName>
        <fullName evidence="1">Host cell division inhibitory peptide Kil</fullName>
    </submittedName>
</protein>